<reference evidence="2 3" key="1">
    <citation type="journal article" date="2016" name="PLoS ONE">
        <title>A First Insight into the Genome of the Filter-Feeder Mussel Mytilus galloprovincialis.</title>
        <authorList>
            <person name="Murgarella M."/>
            <person name="Puiu D."/>
            <person name="Novoa B."/>
            <person name="Figueras A."/>
            <person name="Posada D."/>
            <person name="Canchaya C."/>
        </authorList>
    </citation>
    <scope>NUCLEOTIDE SEQUENCE [LARGE SCALE GENOMIC DNA]</scope>
    <source>
        <tissue evidence="2">Muscle</tissue>
    </source>
</reference>
<evidence type="ECO:0000313" key="2">
    <source>
        <dbReference type="EMBL" id="OPL20236.1"/>
    </source>
</evidence>
<evidence type="ECO:0000313" key="3">
    <source>
        <dbReference type="Proteomes" id="UP000266721"/>
    </source>
</evidence>
<proteinExistence type="predicted"/>
<keyword evidence="3" id="KW-1185">Reference proteome</keyword>
<dbReference type="Proteomes" id="UP000266721">
    <property type="component" value="Unassembled WGS sequence"/>
</dbReference>
<gene>
    <name evidence="2" type="ORF">AM593_10779</name>
</gene>
<accession>A0A409V6E9</accession>
<evidence type="ECO:0000256" key="1">
    <source>
        <dbReference type="SAM" id="MobiDB-lite"/>
    </source>
</evidence>
<organism evidence="2 3">
    <name type="scientific">Mytilus galloprovincialis</name>
    <name type="common">Mediterranean mussel</name>
    <dbReference type="NCBI Taxonomy" id="29158"/>
    <lineage>
        <taxon>Eukaryota</taxon>
        <taxon>Metazoa</taxon>
        <taxon>Spiralia</taxon>
        <taxon>Lophotrochozoa</taxon>
        <taxon>Mollusca</taxon>
        <taxon>Bivalvia</taxon>
        <taxon>Autobranchia</taxon>
        <taxon>Pteriomorphia</taxon>
        <taxon>Mytilida</taxon>
        <taxon>Mytiloidea</taxon>
        <taxon>Mytilidae</taxon>
        <taxon>Mytilinae</taxon>
        <taxon>Mytilus</taxon>
    </lineage>
</organism>
<feature type="compositionally biased region" description="Basic and acidic residues" evidence="1">
    <location>
        <begin position="79"/>
        <end position="91"/>
    </location>
</feature>
<feature type="non-terminal residue" evidence="2">
    <location>
        <position position="1"/>
    </location>
</feature>
<sequence length="91" mass="10504">MVQTPGQYVCLHYALLEAFTMKDTNVGKKEFGNIWREISEDKGPANRRRLHEEFEMLEAKKSDQEKAHYVAATSPENIPELKEGRKIPEAQ</sequence>
<dbReference type="AlphaFoldDB" id="A0A409V6E9"/>
<name>A0A409V6E9_MYTGA</name>
<dbReference type="EMBL" id="KV615360">
    <property type="protein sequence ID" value="OPL20236.1"/>
    <property type="molecule type" value="Genomic_DNA"/>
</dbReference>
<feature type="region of interest" description="Disordered" evidence="1">
    <location>
        <begin position="64"/>
        <end position="91"/>
    </location>
</feature>
<protein>
    <submittedName>
        <fullName evidence="2">Uncharacterized protein</fullName>
    </submittedName>
</protein>